<accession>A0A3D9IC17</accession>
<protein>
    <submittedName>
        <fullName evidence="1">Uncharacterized protein</fullName>
    </submittedName>
</protein>
<dbReference type="Proteomes" id="UP000256869">
    <property type="component" value="Unassembled WGS sequence"/>
</dbReference>
<dbReference type="EMBL" id="QRDY01000007">
    <property type="protein sequence ID" value="RED59312.1"/>
    <property type="molecule type" value="Genomic_DNA"/>
</dbReference>
<keyword evidence="2" id="KW-1185">Reference proteome</keyword>
<comment type="caution">
    <text evidence="1">The sequence shown here is derived from an EMBL/GenBank/DDBJ whole genome shotgun (WGS) entry which is preliminary data.</text>
</comment>
<reference evidence="1 2" key="1">
    <citation type="submission" date="2018-07" db="EMBL/GenBank/DDBJ databases">
        <title>Genomic Encyclopedia of Type Strains, Phase III (KMG-III): the genomes of soil and plant-associated and newly described type strains.</title>
        <authorList>
            <person name="Whitman W."/>
        </authorList>
    </citation>
    <scope>NUCLEOTIDE SEQUENCE [LARGE SCALE GENOMIC DNA]</scope>
    <source>
        <strain evidence="1 2">CECT 8236</strain>
    </source>
</reference>
<organism evidence="1 2">
    <name type="scientific">Cohnella lupini</name>
    <dbReference type="NCBI Taxonomy" id="1294267"/>
    <lineage>
        <taxon>Bacteria</taxon>
        <taxon>Bacillati</taxon>
        <taxon>Bacillota</taxon>
        <taxon>Bacilli</taxon>
        <taxon>Bacillales</taxon>
        <taxon>Paenibacillaceae</taxon>
        <taxon>Cohnella</taxon>
    </lineage>
</organism>
<sequence length="38" mass="4396">MIEVVDVNVNLSFQMILDTVHQITTQLSELYPSIYRNA</sequence>
<evidence type="ECO:0000313" key="1">
    <source>
        <dbReference type="EMBL" id="RED59312.1"/>
    </source>
</evidence>
<dbReference type="AlphaFoldDB" id="A0A3D9IC17"/>
<proteinExistence type="predicted"/>
<evidence type="ECO:0000313" key="2">
    <source>
        <dbReference type="Proteomes" id="UP000256869"/>
    </source>
</evidence>
<gene>
    <name evidence="1" type="ORF">DFP95_107151</name>
</gene>
<name>A0A3D9IC17_9BACL</name>